<accession>A0AAE3UGT8</accession>
<name>A0AAE3UGT8_9BACT</name>
<proteinExistence type="predicted"/>
<evidence type="ECO:0000313" key="3">
    <source>
        <dbReference type="Proteomes" id="UP001232063"/>
    </source>
</evidence>
<protein>
    <submittedName>
        <fullName evidence="2">YcxB family protein</fullName>
    </submittedName>
</protein>
<reference evidence="2" key="1">
    <citation type="submission" date="2023-05" db="EMBL/GenBank/DDBJ databases">
        <authorList>
            <person name="Zhang X."/>
        </authorList>
    </citation>
    <scope>NUCLEOTIDE SEQUENCE</scope>
    <source>
        <strain evidence="2">BD1B2-1</strain>
    </source>
</reference>
<evidence type="ECO:0000256" key="1">
    <source>
        <dbReference type="SAM" id="Phobius"/>
    </source>
</evidence>
<dbReference type="Proteomes" id="UP001232063">
    <property type="component" value="Unassembled WGS sequence"/>
</dbReference>
<evidence type="ECO:0000313" key="2">
    <source>
        <dbReference type="EMBL" id="MDJ1503641.1"/>
    </source>
</evidence>
<comment type="caution">
    <text evidence="2">The sequence shown here is derived from an EMBL/GenBank/DDBJ whole genome shotgun (WGS) entry which is preliminary data.</text>
</comment>
<dbReference type="AlphaFoldDB" id="A0AAE3UGT8"/>
<sequence>MPIELPLKIHIKFVPDQIRAIYQIGWDKGIQLFNKIHSVYAVIFKLFFGLTSILFLLSFFYPVCLQIGMLTLILGMCVYIPHYNAKRKILSAQSPKKKAVEDWIAHKSKVKSYILEIDDLQVTLYEDTVPHIFPWSTFQQYLISETFIILSDTHLNESQSLLLPKAGMTAEEYRLLSEIIEQKMEDKTRLTMSS</sequence>
<feature type="transmembrane region" description="Helical" evidence="1">
    <location>
        <begin position="38"/>
        <end position="61"/>
    </location>
</feature>
<gene>
    <name evidence="2" type="ORF">QNI22_23455</name>
</gene>
<organism evidence="2 3">
    <name type="scientific">Xanthocytophaga agilis</name>
    <dbReference type="NCBI Taxonomy" id="3048010"/>
    <lineage>
        <taxon>Bacteria</taxon>
        <taxon>Pseudomonadati</taxon>
        <taxon>Bacteroidota</taxon>
        <taxon>Cytophagia</taxon>
        <taxon>Cytophagales</taxon>
        <taxon>Rhodocytophagaceae</taxon>
        <taxon>Xanthocytophaga</taxon>
    </lineage>
</organism>
<keyword evidence="1" id="KW-0472">Membrane</keyword>
<feature type="transmembrane region" description="Helical" evidence="1">
    <location>
        <begin position="67"/>
        <end position="85"/>
    </location>
</feature>
<dbReference type="EMBL" id="JASJOU010000009">
    <property type="protein sequence ID" value="MDJ1503641.1"/>
    <property type="molecule type" value="Genomic_DNA"/>
</dbReference>
<keyword evidence="1" id="KW-1133">Transmembrane helix</keyword>
<keyword evidence="3" id="KW-1185">Reference proteome</keyword>
<keyword evidence="1" id="KW-0812">Transmembrane</keyword>
<dbReference type="RefSeq" id="WP_314514257.1">
    <property type="nucleotide sequence ID" value="NZ_JASJOU010000009.1"/>
</dbReference>